<feature type="transmembrane region" description="Helical" evidence="5">
    <location>
        <begin position="194"/>
        <end position="212"/>
    </location>
</feature>
<organism evidence="7">
    <name type="scientific">freshwater metagenome</name>
    <dbReference type="NCBI Taxonomy" id="449393"/>
    <lineage>
        <taxon>unclassified sequences</taxon>
        <taxon>metagenomes</taxon>
        <taxon>ecological metagenomes</taxon>
    </lineage>
</organism>
<dbReference type="InterPro" id="IPR052185">
    <property type="entry name" value="IPC_Synthase-Related"/>
</dbReference>
<dbReference type="PANTHER" id="PTHR31310">
    <property type="match status" value="1"/>
</dbReference>
<feature type="transmembrane region" description="Helical" evidence="5">
    <location>
        <begin position="121"/>
        <end position="138"/>
    </location>
</feature>
<dbReference type="EMBL" id="CAFAAI010000217">
    <property type="protein sequence ID" value="CAB4804928.1"/>
    <property type="molecule type" value="Genomic_DNA"/>
</dbReference>
<feature type="transmembrane region" description="Helical" evidence="5">
    <location>
        <begin position="219"/>
        <end position="237"/>
    </location>
</feature>
<evidence type="ECO:0000256" key="4">
    <source>
        <dbReference type="ARBA" id="ARBA00023136"/>
    </source>
</evidence>
<dbReference type="CDD" id="cd03386">
    <property type="entry name" value="PAP2_Aur1_like"/>
    <property type="match status" value="1"/>
</dbReference>
<keyword evidence="2 5" id="KW-0812">Transmembrane</keyword>
<dbReference type="Pfam" id="PF14378">
    <property type="entry name" value="PAP2_3"/>
    <property type="match status" value="1"/>
</dbReference>
<comment type="subcellular location">
    <subcellularLocation>
        <location evidence="1">Membrane</location>
        <topology evidence="1">Multi-pass membrane protein</topology>
    </subcellularLocation>
</comment>
<feature type="domain" description="Inositolphosphotransferase Aur1/Ipt1" evidence="6">
    <location>
        <begin position="60"/>
        <end position="258"/>
    </location>
</feature>
<keyword evidence="4 5" id="KW-0472">Membrane</keyword>
<sequence>MSVQAEAAQPQTRTRLPWLREAIVLAVVYVVYGLVRNRFGSAHLHGDDAPLHAFNNAVRVIDLEKTLNLFHESTIQRWFLDTPFIAFFNIFYGTAHFVVTLGVLIWLFVRRHHVFARWRTTLVATTVVALIGFAWFPLMPPRLVNTPPTESRYGGGQLAIDRHLPNYGFVDTLRDGKGVWSFDSQGMDDISNQYAAMPSLHIGWSLWCMLVLWRFSRRLISRLLALAYPLVTLIAIVATANHFIIDAAGGIAIVIVGSLVAHFVERVQRSRGAAAFSADPTSSSDVLVGN</sequence>
<evidence type="ECO:0000313" key="7">
    <source>
        <dbReference type="EMBL" id="CAB4804928.1"/>
    </source>
</evidence>
<evidence type="ECO:0000259" key="6">
    <source>
        <dbReference type="Pfam" id="PF14378"/>
    </source>
</evidence>
<dbReference type="InterPro" id="IPR026841">
    <property type="entry name" value="Aur1/Ipt1"/>
</dbReference>
<dbReference type="GO" id="GO:0016020">
    <property type="term" value="C:membrane"/>
    <property type="evidence" value="ECO:0007669"/>
    <property type="project" value="UniProtKB-SubCell"/>
</dbReference>
<evidence type="ECO:0000256" key="5">
    <source>
        <dbReference type="SAM" id="Phobius"/>
    </source>
</evidence>
<keyword evidence="3 5" id="KW-1133">Transmembrane helix</keyword>
<name>A0A6J6YBR9_9ZZZZ</name>
<protein>
    <submittedName>
        <fullName evidence="7">Unannotated protein</fullName>
    </submittedName>
</protein>
<feature type="transmembrane region" description="Helical" evidence="5">
    <location>
        <begin position="18"/>
        <end position="35"/>
    </location>
</feature>
<dbReference type="AlphaFoldDB" id="A0A6J6YBR9"/>
<feature type="transmembrane region" description="Helical" evidence="5">
    <location>
        <begin position="84"/>
        <end position="109"/>
    </location>
</feature>
<evidence type="ECO:0000256" key="2">
    <source>
        <dbReference type="ARBA" id="ARBA00022692"/>
    </source>
</evidence>
<reference evidence="7" key="1">
    <citation type="submission" date="2020-05" db="EMBL/GenBank/DDBJ databases">
        <authorList>
            <person name="Chiriac C."/>
            <person name="Salcher M."/>
            <person name="Ghai R."/>
            <person name="Kavagutti S V."/>
        </authorList>
    </citation>
    <scope>NUCLEOTIDE SEQUENCE</scope>
</reference>
<proteinExistence type="predicted"/>
<accession>A0A6J6YBR9</accession>
<dbReference type="PANTHER" id="PTHR31310:SF7">
    <property type="entry name" value="PA-PHOSPHATASE RELATED-FAMILY PROTEIN DDB_G0268928"/>
    <property type="match status" value="1"/>
</dbReference>
<evidence type="ECO:0000256" key="1">
    <source>
        <dbReference type="ARBA" id="ARBA00004141"/>
    </source>
</evidence>
<gene>
    <name evidence="7" type="ORF">UFOPK2992_01230</name>
</gene>
<evidence type="ECO:0000256" key="3">
    <source>
        <dbReference type="ARBA" id="ARBA00022989"/>
    </source>
</evidence>
<feature type="transmembrane region" description="Helical" evidence="5">
    <location>
        <begin position="243"/>
        <end position="264"/>
    </location>
</feature>